<dbReference type="Proteomes" id="UP000504637">
    <property type="component" value="Unplaced"/>
</dbReference>
<feature type="compositionally biased region" description="Polar residues" evidence="1">
    <location>
        <begin position="280"/>
        <end position="292"/>
    </location>
</feature>
<organism evidence="3">
    <name type="scientific">Dissoconium aciculare CBS 342.82</name>
    <dbReference type="NCBI Taxonomy" id="1314786"/>
    <lineage>
        <taxon>Eukaryota</taxon>
        <taxon>Fungi</taxon>
        <taxon>Dikarya</taxon>
        <taxon>Ascomycota</taxon>
        <taxon>Pezizomycotina</taxon>
        <taxon>Dothideomycetes</taxon>
        <taxon>Dothideomycetidae</taxon>
        <taxon>Mycosphaerellales</taxon>
        <taxon>Dissoconiaceae</taxon>
        <taxon>Dissoconium</taxon>
    </lineage>
</organism>
<feature type="region of interest" description="Disordered" evidence="1">
    <location>
        <begin position="238"/>
        <end position="297"/>
    </location>
</feature>
<evidence type="ECO:0000313" key="2">
    <source>
        <dbReference type="Proteomes" id="UP000504637"/>
    </source>
</evidence>
<gene>
    <name evidence="3" type="ORF">K489DRAFT_413373</name>
</gene>
<dbReference type="OrthoDB" id="5314997at2759"/>
<accession>A0A6J3LWB3</accession>
<evidence type="ECO:0008006" key="4">
    <source>
        <dbReference type="Google" id="ProtNLM"/>
    </source>
</evidence>
<proteinExistence type="predicted"/>
<evidence type="ECO:0000256" key="1">
    <source>
        <dbReference type="SAM" id="MobiDB-lite"/>
    </source>
</evidence>
<keyword evidence="2" id="KW-1185">Reference proteome</keyword>
<protein>
    <recommendedName>
        <fullName evidence="4">F-box domain-containing protein</fullName>
    </recommendedName>
</protein>
<dbReference type="RefSeq" id="XP_033455963.1">
    <property type="nucleotide sequence ID" value="XM_033608031.1"/>
</dbReference>
<feature type="compositionally biased region" description="Polar residues" evidence="1">
    <location>
        <begin position="436"/>
        <end position="446"/>
    </location>
</feature>
<reference evidence="3" key="2">
    <citation type="submission" date="2020-04" db="EMBL/GenBank/DDBJ databases">
        <authorList>
            <consortium name="NCBI Genome Project"/>
        </authorList>
    </citation>
    <scope>NUCLEOTIDE SEQUENCE</scope>
    <source>
        <strain evidence="3">CBS 342.82</strain>
    </source>
</reference>
<dbReference type="GeneID" id="54365830"/>
<name>A0A6J3LWB3_9PEZI</name>
<feature type="compositionally biased region" description="Low complexity" evidence="1">
    <location>
        <begin position="251"/>
        <end position="273"/>
    </location>
</feature>
<reference evidence="3" key="3">
    <citation type="submission" date="2025-08" db="UniProtKB">
        <authorList>
            <consortium name="RefSeq"/>
        </authorList>
    </citation>
    <scope>IDENTIFICATION</scope>
    <source>
        <strain evidence="3">CBS 342.82</strain>
    </source>
</reference>
<sequence length="504" mass="55734">MAVCRVAVQEERRFPLFDLPRELRDWVFDYVISDPWLVPANAAAATSEIDVQTIHFGIERPRLTNMCLVSKQFQYEYLQRVDRQTTIIMLDHKDFQFADYHPNGTRFQRIATTARHLEIRMFATCANMCGDMADECDILRLEQFLSESLPRFNALQTVVVRMGIWSSEQAMTLEWPASEHSKNLQEFLEKAKITALAKLSRIEVYNSEREWQDFETAFCSKRLSATWTLRGGWEPIIRPKKKRESEKPSLDQADQQAAQVDAQATVTTASTVSPIADTHGTGQHLITSSHVDTPSVPTPNMTMFNASVATADRLPSMLTDFSNMTQSSSVTNAAAVDDEMTVASILAETSMMTSATTQTISTNSAPSSVVEAVPSPFPFTLSNSELYTEYEFSPSDLAWVDLRMNTISAETEEDTESSSTLSSPPATPSSSEDTPNSPITPMTELSSPDLEMRTSISIGGPLAKSAPDFSGWTEDPGDAIAQQLGLTQDLASTSNISEKGPKVS</sequence>
<reference evidence="3" key="1">
    <citation type="submission" date="2020-01" db="EMBL/GenBank/DDBJ databases">
        <authorList>
            <consortium name="DOE Joint Genome Institute"/>
            <person name="Haridas S."/>
            <person name="Albert R."/>
            <person name="Binder M."/>
            <person name="Bloem J."/>
            <person name="Labutti K."/>
            <person name="Salamov A."/>
            <person name="Andreopoulos B."/>
            <person name="Baker S.E."/>
            <person name="Barry K."/>
            <person name="Bills G."/>
            <person name="Bluhm B.H."/>
            <person name="Cannon C."/>
            <person name="Castanera R."/>
            <person name="Culley D.E."/>
            <person name="Daum C."/>
            <person name="Ezra D."/>
            <person name="Gonzalez J.B."/>
            <person name="Henrissat B."/>
            <person name="Kuo A."/>
            <person name="Liang C."/>
            <person name="Lipzen A."/>
            <person name="Lutzoni F."/>
            <person name="Magnuson J."/>
            <person name="Mondo S."/>
            <person name="Nolan M."/>
            <person name="Ohm R."/>
            <person name="Pangilinan J."/>
            <person name="Park H.-J."/>
            <person name="Ramirez L."/>
            <person name="Alfaro M."/>
            <person name="Sun H."/>
            <person name="Tritt A."/>
            <person name="Yoshinaga Y."/>
            <person name="Zwiers L.-H."/>
            <person name="Turgeon B.G."/>
            <person name="Goodwin S.B."/>
            <person name="Spatafora J.W."/>
            <person name="Crous P.W."/>
            <person name="Grigoriev I.V."/>
        </authorList>
    </citation>
    <scope>NUCLEOTIDE SEQUENCE</scope>
    <source>
        <strain evidence="3">CBS 342.82</strain>
    </source>
</reference>
<evidence type="ECO:0000313" key="3">
    <source>
        <dbReference type="RefSeq" id="XP_033455963.1"/>
    </source>
</evidence>
<feature type="region of interest" description="Disordered" evidence="1">
    <location>
        <begin position="409"/>
        <end position="479"/>
    </location>
</feature>
<dbReference type="AlphaFoldDB" id="A0A6J3LWB3"/>
<feature type="compositionally biased region" description="Low complexity" evidence="1">
    <location>
        <begin position="417"/>
        <end position="435"/>
    </location>
</feature>